<dbReference type="OrthoDB" id="10461389at2759"/>
<keyword evidence="2" id="KW-1185">Reference proteome</keyword>
<name>A0A0C3M7Z2_9AGAM</name>
<dbReference type="AlphaFoldDB" id="A0A0C3M7Z2"/>
<reference evidence="2" key="2">
    <citation type="submission" date="2015-01" db="EMBL/GenBank/DDBJ databases">
        <title>Evolutionary Origins and Diversification of the Mycorrhizal Mutualists.</title>
        <authorList>
            <consortium name="DOE Joint Genome Institute"/>
            <consortium name="Mycorrhizal Genomics Consortium"/>
            <person name="Kohler A."/>
            <person name="Kuo A."/>
            <person name="Nagy L.G."/>
            <person name="Floudas D."/>
            <person name="Copeland A."/>
            <person name="Barry K.W."/>
            <person name="Cichocki N."/>
            <person name="Veneault-Fourrey C."/>
            <person name="LaButti K."/>
            <person name="Lindquist E.A."/>
            <person name="Lipzen A."/>
            <person name="Lundell T."/>
            <person name="Morin E."/>
            <person name="Murat C."/>
            <person name="Riley R."/>
            <person name="Ohm R."/>
            <person name="Sun H."/>
            <person name="Tunlid A."/>
            <person name="Henrissat B."/>
            <person name="Grigoriev I.V."/>
            <person name="Hibbett D.S."/>
            <person name="Martin F."/>
        </authorList>
    </citation>
    <scope>NUCLEOTIDE SEQUENCE [LARGE SCALE GENOMIC DNA]</scope>
    <source>
        <strain evidence="2">MUT 4182</strain>
    </source>
</reference>
<dbReference type="Proteomes" id="UP000054248">
    <property type="component" value="Unassembled WGS sequence"/>
</dbReference>
<proteinExistence type="predicted"/>
<protein>
    <submittedName>
        <fullName evidence="1">Uncharacterized protein</fullName>
    </submittedName>
</protein>
<accession>A0A0C3M7Z2</accession>
<dbReference type="EMBL" id="KN822978">
    <property type="protein sequence ID" value="KIO29797.1"/>
    <property type="molecule type" value="Genomic_DNA"/>
</dbReference>
<evidence type="ECO:0000313" key="2">
    <source>
        <dbReference type="Proteomes" id="UP000054248"/>
    </source>
</evidence>
<reference evidence="1 2" key="1">
    <citation type="submission" date="2014-04" db="EMBL/GenBank/DDBJ databases">
        <authorList>
            <consortium name="DOE Joint Genome Institute"/>
            <person name="Kuo A."/>
            <person name="Girlanda M."/>
            <person name="Perotto S."/>
            <person name="Kohler A."/>
            <person name="Nagy L.G."/>
            <person name="Floudas D."/>
            <person name="Copeland A."/>
            <person name="Barry K.W."/>
            <person name="Cichocki N."/>
            <person name="Veneault-Fourrey C."/>
            <person name="LaButti K."/>
            <person name="Lindquist E.A."/>
            <person name="Lipzen A."/>
            <person name="Lundell T."/>
            <person name="Morin E."/>
            <person name="Murat C."/>
            <person name="Sun H."/>
            <person name="Tunlid A."/>
            <person name="Henrissat B."/>
            <person name="Grigoriev I.V."/>
            <person name="Hibbett D.S."/>
            <person name="Martin F."/>
            <person name="Nordberg H.P."/>
            <person name="Cantor M.N."/>
            <person name="Hua S.X."/>
        </authorList>
    </citation>
    <scope>NUCLEOTIDE SEQUENCE [LARGE SCALE GENOMIC DNA]</scope>
    <source>
        <strain evidence="1 2">MUT 4182</strain>
    </source>
</reference>
<organism evidence="1 2">
    <name type="scientific">Tulasnella calospora MUT 4182</name>
    <dbReference type="NCBI Taxonomy" id="1051891"/>
    <lineage>
        <taxon>Eukaryota</taxon>
        <taxon>Fungi</taxon>
        <taxon>Dikarya</taxon>
        <taxon>Basidiomycota</taxon>
        <taxon>Agaricomycotina</taxon>
        <taxon>Agaricomycetes</taxon>
        <taxon>Cantharellales</taxon>
        <taxon>Tulasnellaceae</taxon>
        <taxon>Tulasnella</taxon>
    </lineage>
</organism>
<gene>
    <name evidence="1" type="ORF">M407DRAFT_21046</name>
</gene>
<sequence>MADLQEHIPPIPLELPNVVDARVPLGRSIGYTPLLPSDPSAMTGFREHIPPFPPEFGEDKGEFFKHYDKIQDELDDEMVKRLKENLDGLLVFASIQLSSPSRSISSPPTHLTT</sequence>
<dbReference type="HOGENOM" id="CLU_2135364_0_0_1"/>
<evidence type="ECO:0000313" key="1">
    <source>
        <dbReference type="EMBL" id="KIO29797.1"/>
    </source>
</evidence>